<evidence type="ECO:0000313" key="14">
    <source>
        <dbReference type="Proteomes" id="UP000619838"/>
    </source>
</evidence>
<evidence type="ECO:0000256" key="1">
    <source>
        <dbReference type="ARBA" id="ARBA00001933"/>
    </source>
</evidence>
<evidence type="ECO:0000256" key="3">
    <source>
        <dbReference type="ARBA" id="ARBA00007970"/>
    </source>
</evidence>
<comment type="cofactor">
    <cofactor evidence="1 11">
        <name>pyridoxal 5'-phosphate</name>
        <dbReference type="ChEBI" id="CHEBI:597326"/>
    </cofactor>
</comment>
<dbReference type="InterPro" id="IPR015424">
    <property type="entry name" value="PyrdxlP-dep_Trfase"/>
</dbReference>
<dbReference type="PANTHER" id="PTHR42885">
    <property type="entry name" value="HISTIDINOL-PHOSPHATE AMINOTRANSFERASE-RELATED"/>
    <property type="match status" value="1"/>
</dbReference>
<organism evidence="13 14">
    <name type="scientific">Prosthecochloris ethylica</name>
    <dbReference type="NCBI Taxonomy" id="2743976"/>
    <lineage>
        <taxon>Bacteria</taxon>
        <taxon>Pseudomonadati</taxon>
        <taxon>Chlorobiota</taxon>
        <taxon>Chlorobiia</taxon>
        <taxon>Chlorobiales</taxon>
        <taxon>Chlorobiaceae</taxon>
        <taxon>Prosthecochloris</taxon>
    </lineage>
</organism>
<evidence type="ECO:0000256" key="6">
    <source>
        <dbReference type="ARBA" id="ARBA00022605"/>
    </source>
</evidence>
<gene>
    <name evidence="11 13" type="primary">hisC</name>
    <name evidence="13" type="ORF">INT08_03255</name>
</gene>
<comment type="caution">
    <text evidence="13">The sequence shown here is derived from an EMBL/GenBank/DDBJ whole genome shotgun (WGS) entry which is preliminary data.</text>
</comment>
<dbReference type="Proteomes" id="UP000619838">
    <property type="component" value="Unassembled WGS sequence"/>
</dbReference>
<dbReference type="GO" id="GO:0004400">
    <property type="term" value="F:histidinol-phosphate transaminase activity"/>
    <property type="evidence" value="ECO:0007669"/>
    <property type="project" value="UniProtKB-EC"/>
</dbReference>
<dbReference type="Gene3D" id="3.40.640.10">
    <property type="entry name" value="Type I PLP-dependent aspartate aminotransferase-like (Major domain)"/>
    <property type="match status" value="1"/>
</dbReference>
<dbReference type="Gene3D" id="3.90.1150.10">
    <property type="entry name" value="Aspartate Aminotransferase, domain 1"/>
    <property type="match status" value="1"/>
</dbReference>
<evidence type="ECO:0000313" key="13">
    <source>
        <dbReference type="EMBL" id="MBF0636202.1"/>
    </source>
</evidence>
<keyword evidence="8 11" id="KW-0663">Pyridoxal phosphate</keyword>
<dbReference type="EMBL" id="JADGII010000004">
    <property type="protein sequence ID" value="MBF0636202.1"/>
    <property type="molecule type" value="Genomic_DNA"/>
</dbReference>
<proteinExistence type="inferred from homology"/>
<dbReference type="InterPro" id="IPR015422">
    <property type="entry name" value="PyrdxlP-dep_Trfase_small"/>
</dbReference>
<dbReference type="EC" id="2.6.1.9" evidence="11"/>
<reference evidence="13 14" key="1">
    <citation type="journal article" date="2020" name="Microorganisms">
        <title>Simultaneous Genome Sequencing of Prosthecochloris ethylica and Desulfuromonas acetoxidans within a Syntrophic Mixture Reveals Unique Pili and Protein Interactions.</title>
        <authorList>
            <person name="Kyndt J.A."/>
            <person name="Van Beeumen J.J."/>
            <person name="Meyer T.E."/>
        </authorList>
    </citation>
    <scope>NUCLEOTIDE SEQUENCE [LARGE SCALE GENOMIC DNA]</scope>
    <source>
        <strain evidence="13 14">N3</strain>
    </source>
</reference>
<protein>
    <recommendedName>
        <fullName evidence="11">Histidinol-phosphate aminotransferase</fullName>
        <ecNumber evidence="11">2.6.1.9</ecNumber>
    </recommendedName>
    <alternativeName>
        <fullName evidence="11">Imidazole acetol-phosphate transaminase</fullName>
    </alternativeName>
</protein>
<dbReference type="Pfam" id="PF00155">
    <property type="entry name" value="Aminotran_1_2"/>
    <property type="match status" value="1"/>
</dbReference>
<evidence type="ECO:0000256" key="5">
    <source>
        <dbReference type="ARBA" id="ARBA00022576"/>
    </source>
</evidence>
<comment type="similarity">
    <text evidence="3 11">Belongs to the class-II pyridoxal-phosphate-dependent aminotransferase family. Histidinol-phosphate aminotransferase subfamily.</text>
</comment>
<evidence type="ECO:0000256" key="2">
    <source>
        <dbReference type="ARBA" id="ARBA00005011"/>
    </source>
</evidence>
<evidence type="ECO:0000256" key="8">
    <source>
        <dbReference type="ARBA" id="ARBA00022898"/>
    </source>
</evidence>
<comment type="catalytic activity">
    <reaction evidence="10 11">
        <text>L-histidinol phosphate + 2-oxoglutarate = 3-(imidazol-4-yl)-2-oxopropyl phosphate + L-glutamate</text>
        <dbReference type="Rhea" id="RHEA:23744"/>
        <dbReference type="ChEBI" id="CHEBI:16810"/>
        <dbReference type="ChEBI" id="CHEBI:29985"/>
        <dbReference type="ChEBI" id="CHEBI:57766"/>
        <dbReference type="ChEBI" id="CHEBI:57980"/>
        <dbReference type="EC" id="2.6.1.9"/>
    </reaction>
</comment>
<keyword evidence="5 11" id="KW-0032">Aminotransferase</keyword>
<keyword evidence="14" id="KW-1185">Reference proteome</keyword>
<evidence type="ECO:0000256" key="7">
    <source>
        <dbReference type="ARBA" id="ARBA00022679"/>
    </source>
</evidence>
<dbReference type="InterPro" id="IPR015421">
    <property type="entry name" value="PyrdxlP-dep_Trfase_major"/>
</dbReference>
<dbReference type="PANTHER" id="PTHR42885:SF2">
    <property type="entry name" value="HISTIDINOL-PHOSPHATE AMINOTRANSFERASE"/>
    <property type="match status" value="1"/>
</dbReference>
<keyword evidence="6 11" id="KW-0028">Amino-acid biosynthesis</keyword>
<name>A0ABR9XQN0_9CHLB</name>
<dbReference type="InterPro" id="IPR001917">
    <property type="entry name" value="Aminotrans_II_pyridoxalP_BS"/>
</dbReference>
<dbReference type="CDD" id="cd00609">
    <property type="entry name" value="AAT_like"/>
    <property type="match status" value="1"/>
</dbReference>
<feature type="domain" description="Aminotransferase class I/classII large" evidence="12">
    <location>
        <begin position="29"/>
        <end position="351"/>
    </location>
</feature>
<dbReference type="HAMAP" id="MF_01023">
    <property type="entry name" value="HisC_aminotrans_2"/>
    <property type="match status" value="1"/>
</dbReference>
<comment type="pathway">
    <text evidence="2 11">Amino-acid biosynthesis; L-histidine biosynthesis; L-histidine from 5-phospho-alpha-D-ribose 1-diphosphate: step 7/9.</text>
</comment>
<evidence type="ECO:0000256" key="9">
    <source>
        <dbReference type="ARBA" id="ARBA00023102"/>
    </source>
</evidence>
<evidence type="ECO:0000256" key="4">
    <source>
        <dbReference type="ARBA" id="ARBA00011738"/>
    </source>
</evidence>
<feature type="modified residue" description="N6-(pyridoxal phosphate)lysine" evidence="11">
    <location>
        <position position="219"/>
    </location>
</feature>
<sequence length="358" mass="40228">MKKDLAHCLNPALKKIDAYRVDGGQQAEVKLNQNESPFDLPGWLKEEILEEFRLEAWNRYPDILPFRGMRAYADFLGVSPESVMMSNGSNEMLYTIFLSCLTKGSRVVIPVPSFSLYEKIASLIQADIVEVPMRADDLGFDVDGIIAAARKANAALVVLSTPNNPTSGSLSLEEVRRIVEEVDGIVLVDEAYIEFSRQESALSLIQQYNNVIVLRTMSKALALAGMRIGFALTNPELMREIAKPKIPFTSNRLAEITLQRVLKHYGLVEEAVRFILSERSRIRRSLASISGIRMFESDANFIIIRVDGCDEVFSTLKQAGILVRNVSGYPLMQDCLRFNIGLEKENDLLLEQLRQRGH</sequence>
<dbReference type="InterPro" id="IPR005861">
    <property type="entry name" value="HisP_aminotrans"/>
</dbReference>
<dbReference type="InterPro" id="IPR004839">
    <property type="entry name" value="Aminotransferase_I/II_large"/>
</dbReference>
<dbReference type="SUPFAM" id="SSF53383">
    <property type="entry name" value="PLP-dependent transferases"/>
    <property type="match status" value="1"/>
</dbReference>
<keyword evidence="9 11" id="KW-0368">Histidine biosynthesis</keyword>
<accession>A0ABR9XQN0</accession>
<evidence type="ECO:0000256" key="10">
    <source>
        <dbReference type="ARBA" id="ARBA00047481"/>
    </source>
</evidence>
<dbReference type="RefSeq" id="WP_175186811.1">
    <property type="nucleotide sequence ID" value="NZ_JABVZQ010000001.1"/>
</dbReference>
<keyword evidence="7 11" id="KW-0808">Transferase</keyword>
<evidence type="ECO:0000259" key="12">
    <source>
        <dbReference type="Pfam" id="PF00155"/>
    </source>
</evidence>
<dbReference type="PROSITE" id="PS00599">
    <property type="entry name" value="AA_TRANSFER_CLASS_2"/>
    <property type="match status" value="1"/>
</dbReference>
<comment type="subunit">
    <text evidence="4 11">Homodimer.</text>
</comment>
<evidence type="ECO:0000256" key="11">
    <source>
        <dbReference type="HAMAP-Rule" id="MF_01023"/>
    </source>
</evidence>
<dbReference type="NCBIfam" id="TIGR01141">
    <property type="entry name" value="hisC"/>
    <property type="match status" value="1"/>
</dbReference>